<sequence>MPETFLHRKQCTLLHCKLHRFVLCLICIFMLASVRAQKIATATQSSFTARLVSLESTADKPFRYSASLHNGKAQAVTFDLVALAPEGWMSTFKVMGTEVPSLRMDSGQTQEISLEVTPSPTVKPGKYDVPVVAVSPQDTLKLDLTAVVKGNYDLDVTTPDGRLSDDVTEGTSKVIHLKVVNTGTLPLSGLQLSAEAPVKWTATFDPSKIDRLDPGKTQDIKATLVVPEKTIAGDYVTKFTVRNNSADADATFRMTVTTSLLSGWIGILIIFLALAIVYYLIRKYGRR</sequence>
<comment type="caution">
    <text evidence="3">The sequence shown here is derived from an EMBL/GenBank/DDBJ whole genome shotgun (WGS) entry which is preliminary data.</text>
</comment>
<proteinExistence type="predicted"/>
<dbReference type="Pfam" id="PF10633">
    <property type="entry name" value="NPCBM_assoc"/>
    <property type="match status" value="1"/>
</dbReference>
<dbReference type="AlphaFoldDB" id="A0A3M9N815"/>
<name>A0A3M9N815_9BACT</name>
<feature type="transmembrane region" description="Helical" evidence="1">
    <location>
        <begin position="261"/>
        <end position="281"/>
    </location>
</feature>
<dbReference type="PANTHER" id="PTHR39198:SF1">
    <property type="entry name" value="ALPHA-GALACTOSIDASE NEW3 DOMAIN-CONTAINING PROTEIN"/>
    <property type="match status" value="1"/>
</dbReference>
<protein>
    <recommendedName>
        <fullName evidence="2">Alpha-galactosidase NEW3 domain-containing protein</fullName>
    </recommendedName>
</protein>
<dbReference type="OrthoDB" id="8631677at2"/>
<evidence type="ECO:0000256" key="1">
    <source>
        <dbReference type="SAM" id="Phobius"/>
    </source>
</evidence>
<accession>A0A3M9N815</accession>
<reference evidence="3 4" key="1">
    <citation type="submission" date="2018-11" db="EMBL/GenBank/DDBJ databases">
        <title>Draft genome sequence of Ferruginibacter sp. BO-59.</title>
        <authorList>
            <person name="Im W.T."/>
        </authorList>
    </citation>
    <scope>NUCLEOTIDE SEQUENCE [LARGE SCALE GENOMIC DNA]</scope>
    <source>
        <strain evidence="3 4">BO-59</strain>
    </source>
</reference>
<evidence type="ECO:0000313" key="4">
    <source>
        <dbReference type="Proteomes" id="UP000267223"/>
    </source>
</evidence>
<evidence type="ECO:0000259" key="2">
    <source>
        <dbReference type="Pfam" id="PF10633"/>
    </source>
</evidence>
<keyword evidence="1" id="KW-0472">Membrane</keyword>
<keyword evidence="4" id="KW-1185">Reference proteome</keyword>
<gene>
    <name evidence="3" type="ORF">EFY79_17845</name>
</gene>
<keyword evidence="1" id="KW-1133">Transmembrane helix</keyword>
<evidence type="ECO:0000313" key="3">
    <source>
        <dbReference type="EMBL" id="RNI33881.1"/>
    </source>
</evidence>
<dbReference type="InterPro" id="IPR013783">
    <property type="entry name" value="Ig-like_fold"/>
</dbReference>
<dbReference type="EMBL" id="RJJR01000016">
    <property type="protein sequence ID" value="RNI33881.1"/>
    <property type="molecule type" value="Genomic_DNA"/>
</dbReference>
<feature type="domain" description="Alpha-galactosidase NEW3" evidence="2">
    <location>
        <begin position="168"/>
        <end position="242"/>
    </location>
</feature>
<dbReference type="Proteomes" id="UP000267223">
    <property type="component" value="Unassembled WGS sequence"/>
</dbReference>
<keyword evidence="1" id="KW-0812">Transmembrane</keyword>
<dbReference type="PANTHER" id="PTHR39198">
    <property type="entry name" value="HYPOTHETICAL MEMBRANE PROTEIN, CONSERVED"/>
    <property type="match status" value="1"/>
</dbReference>
<dbReference type="Gene3D" id="2.60.40.10">
    <property type="entry name" value="Immunoglobulins"/>
    <property type="match status" value="1"/>
</dbReference>
<dbReference type="InterPro" id="IPR018905">
    <property type="entry name" value="A-galactase_NEW3"/>
</dbReference>
<organism evidence="3 4">
    <name type="scientific">Hanamia caeni</name>
    <dbReference type="NCBI Taxonomy" id="2294116"/>
    <lineage>
        <taxon>Bacteria</taxon>
        <taxon>Pseudomonadati</taxon>
        <taxon>Bacteroidota</taxon>
        <taxon>Chitinophagia</taxon>
        <taxon>Chitinophagales</taxon>
        <taxon>Chitinophagaceae</taxon>
        <taxon>Hanamia</taxon>
    </lineage>
</organism>
<dbReference type="RefSeq" id="WP_123122137.1">
    <property type="nucleotide sequence ID" value="NZ_RJJR01000016.1"/>
</dbReference>